<reference evidence="2" key="1">
    <citation type="submission" date="2020-09" db="EMBL/GenBank/DDBJ databases">
        <title>Genome-Enabled Discovery of Anthraquinone Biosynthesis in Senna tora.</title>
        <authorList>
            <person name="Kang S.-H."/>
            <person name="Pandey R.P."/>
            <person name="Lee C.-M."/>
            <person name="Sim J.-S."/>
            <person name="Jeong J.-T."/>
            <person name="Choi B.-S."/>
            <person name="Jung M."/>
            <person name="Ginzburg D."/>
            <person name="Zhao K."/>
            <person name="Won S.Y."/>
            <person name="Oh T.-J."/>
            <person name="Yu Y."/>
            <person name="Kim N.-H."/>
            <person name="Lee O.R."/>
            <person name="Lee T.-H."/>
            <person name="Bashyal P."/>
            <person name="Kim T.-S."/>
            <person name="Lee W.-H."/>
            <person name="Kawkins C."/>
            <person name="Kim C.-K."/>
            <person name="Kim J.S."/>
            <person name="Ahn B.O."/>
            <person name="Rhee S.Y."/>
            <person name="Sohng J.K."/>
        </authorList>
    </citation>
    <scope>NUCLEOTIDE SEQUENCE</scope>
    <source>
        <tissue evidence="2">Leaf</tissue>
    </source>
</reference>
<evidence type="ECO:0000313" key="2">
    <source>
        <dbReference type="EMBL" id="KAF7815304.1"/>
    </source>
</evidence>
<keyword evidence="3" id="KW-1185">Reference proteome</keyword>
<feature type="compositionally biased region" description="Basic and acidic residues" evidence="1">
    <location>
        <begin position="1"/>
        <end position="24"/>
    </location>
</feature>
<sequence>MWEHTYRREARESGKSTESRSREVSEEEGGTLWENREPDAKKSKSKANKHFGTRGACERRGEGPRGTRKRAQNQEPRSNDKKPNSEPRLKVSSSPQRESSKHGD</sequence>
<feature type="compositionally biased region" description="Basic and acidic residues" evidence="1">
    <location>
        <begin position="77"/>
        <end position="89"/>
    </location>
</feature>
<feature type="compositionally biased region" description="Basic and acidic residues" evidence="1">
    <location>
        <begin position="56"/>
        <end position="65"/>
    </location>
</feature>
<organism evidence="2 3">
    <name type="scientific">Senna tora</name>
    <dbReference type="NCBI Taxonomy" id="362788"/>
    <lineage>
        <taxon>Eukaryota</taxon>
        <taxon>Viridiplantae</taxon>
        <taxon>Streptophyta</taxon>
        <taxon>Embryophyta</taxon>
        <taxon>Tracheophyta</taxon>
        <taxon>Spermatophyta</taxon>
        <taxon>Magnoliopsida</taxon>
        <taxon>eudicotyledons</taxon>
        <taxon>Gunneridae</taxon>
        <taxon>Pentapetalae</taxon>
        <taxon>rosids</taxon>
        <taxon>fabids</taxon>
        <taxon>Fabales</taxon>
        <taxon>Fabaceae</taxon>
        <taxon>Caesalpinioideae</taxon>
        <taxon>Cassia clade</taxon>
        <taxon>Senna</taxon>
    </lineage>
</organism>
<proteinExistence type="predicted"/>
<accession>A0A834T3Z2</accession>
<protein>
    <submittedName>
        <fullName evidence="2">Uncharacterized protein</fullName>
    </submittedName>
</protein>
<dbReference type="EMBL" id="JAAIUW010000009">
    <property type="protein sequence ID" value="KAF7815304.1"/>
    <property type="molecule type" value="Genomic_DNA"/>
</dbReference>
<dbReference type="Proteomes" id="UP000634136">
    <property type="component" value="Unassembled WGS sequence"/>
</dbReference>
<name>A0A834T3Z2_9FABA</name>
<gene>
    <name evidence="2" type="ORF">G2W53_029273</name>
</gene>
<evidence type="ECO:0000256" key="1">
    <source>
        <dbReference type="SAM" id="MobiDB-lite"/>
    </source>
</evidence>
<dbReference type="AlphaFoldDB" id="A0A834T3Z2"/>
<evidence type="ECO:0000313" key="3">
    <source>
        <dbReference type="Proteomes" id="UP000634136"/>
    </source>
</evidence>
<feature type="compositionally biased region" description="Basic residues" evidence="1">
    <location>
        <begin position="43"/>
        <end position="52"/>
    </location>
</feature>
<comment type="caution">
    <text evidence="2">The sequence shown here is derived from an EMBL/GenBank/DDBJ whole genome shotgun (WGS) entry which is preliminary data.</text>
</comment>
<feature type="region of interest" description="Disordered" evidence="1">
    <location>
        <begin position="1"/>
        <end position="104"/>
    </location>
</feature>